<feature type="transmembrane region" description="Helical" evidence="1">
    <location>
        <begin position="46"/>
        <end position="66"/>
    </location>
</feature>
<dbReference type="OrthoDB" id="23766at10239"/>
<accession>A0A162GVI2</accession>
<proteinExistence type="predicted"/>
<keyword evidence="1" id="KW-0812">Transmembrane</keyword>
<dbReference type="RefSeq" id="YP_009249885.1">
    <property type="nucleotide sequence ID" value="NC_029996.1"/>
</dbReference>
<reference evidence="2 3" key="1">
    <citation type="submission" date="2015-03" db="EMBL/GenBank/DDBJ databases">
        <title>The complete genome sequence of Mocis sp. granulovirus.</title>
        <authorList>
            <person name="Ardisson-Araujo D.M.P."/>
            <person name="Melo F.L."/>
            <person name="Sosa-Gomez D.R."/>
            <person name="Ribeiro B.M."/>
        </authorList>
    </citation>
    <scope>NUCLEOTIDE SEQUENCE [LARGE SCALE GENOMIC DNA]</scope>
    <source>
        <strain evidence="2">Southern Brazil</strain>
    </source>
</reference>
<evidence type="ECO:0000313" key="2">
    <source>
        <dbReference type="EMBL" id="AKR17423.1"/>
    </source>
</evidence>
<sequence>MYKCQSIIIFCNTCERIRFYIVMDNVQNLDQLDIIVRENSVFIKQIFFFFITVSLFLVIGMMLVVLSRVQYQQKQVKALTNADDLVKQRARHQGWTEIGSVATPQAAAQQKAGTKVMVINNIE</sequence>
<name>A0A162GVI2_9BBAC</name>
<dbReference type="KEGG" id="vg:27429760"/>
<protein>
    <submittedName>
        <fullName evidence="2">Uncharacterized protein</fullName>
    </submittedName>
</protein>
<dbReference type="EMBL" id="KR011718">
    <property type="protein sequence ID" value="AKR17423.1"/>
    <property type="molecule type" value="Genomic_DNA"/>
</dbReference>
<dbReference type="Proteomes" id="UP000202962">
    <property type="component" value="Segment"/>
</dbReference>
<evidence type="ECO:0000256" key="1">
    <source>
        <dbReference type="SAM" id="Phobius"/>
    </source>
</evidence>
<evidence type="ECO:0000313" key="3">
    <source>
        <dbReference type="Proteomes" id="UP000202962"/>
    </source>
</evidence>
<keyword evidence="1" id="KW-0472">Membrane</keyword>
<dbReference type="GeneID" id="27429760"/>
<keyword evidence="1" id="KW-1133">Transmembrane helix</keyword>
<organism evidence="2 3">
    <name type="scientific">Mocis latipes granulovirus</name>
    <dbReference type="NCBI Taxonomy" id="2072024"/>
    <lineage>
        <taxon>Viruses</taxon>
        <taxon>Viruses incertae sedis</taxon>
        <taxon>Naldaviricetes</taxon>
        <taxon>Lefavirales</taxon>
        <taxon>Baculoviridae</taxon>
        <taxon>Betabaculovirus</taxon>
        <taxon>Betabaculovirus molatipedis</taxon>
    </lineage>
</organism>
<keyword evidence="3" id="KW-1185">Reference proteome</keyword>